<dbReference type="OrthoDB" id="551688at2759"/>
<organism evidence="2 3">
    <name type="scientific">Pleodorina starrii</name>
    <dbReference type="NCBI Taxonomy" id="330485"/>
    <lineage>
        <taxon>Eukaryota</taxon>
        <taxon>Viridiplantae</taxon>
        <taxon>Chlorophyta</taxon>
        <taxon>core chlorophytes</taxon>
        <taxon>Chlorophyceae</taxon>
        <taxon>CS clade</taxon>
        <taxon>Chlamydomonadales</taxon>
        <taxon>Volvocaceae</taxon>
        <taxon>Pleodorina</taxon>
    </lineage>
</organism>
<feature type="region of interest" description="Disordered" evidence="1">
    <location>
        <begin position="1"/>
        <end position="90"/>
    </location>
</feature>
<feature type="compositionally biased region" description="Polar residues" evidence="1">
    <location>
        <begin position="373"/>
        <end position="382"/>
    </location>
</feature>
<feature type="region of interest" description="Disordered" evidence="1">
    <location>
        <begin position="352"/>
        <end position="382"/>
    </location>
</feature>
<dbReference type="EMBL" id="BRXU01000001">
    <property type="protein sequence ID" value="GLC47766.1"/>
    <property type="molecule type" value="Genomic_DNA"/>
</dbReference>
<feature type="region of interest" description="Disordered" evidence="1">
    <location>
        <begin position="428"/>
        <end position="469"/>
    </location>
</feature>
<feature type="region of interest" description="Disordered" evidence="1">
    <location>
        <begin position="109"/>
        <end position="149"/>
    </location>
</feature>
<dbReference type="AlphaFoldDB" id="A0A9W6BA63"/>
<evidence type="ECO:0000313" key="3">
    <source>
        <dbReference type="Proteomes" id="UP001165080"/>
    </source>
</evidence>
<feature type="region of interest" description="Disordered" evidence="1">
    <location>
        <begin position="310"/>
        <end position="335"/>
    </location>
</feature>
<feature type="region of interest" description="Disordered" evidence="1">
    <location>
        <begin position="271"/>
        <end position="296"/>
    </location>
</feature>
<sequence>MSSAHPDRFKLATGATTIVRAPIARGKSGSGAAPFWGSLSELNSVRDQLDRNSNGKAQLDHPQQQQQQEQERPSPSGMPPIPGAGPVPWRDAVTASSLCTSSSKALLLLQHPRPGGGGGSRRSLLLGGGQPSSRALLTGAGAAGGGAGPGAVSFRRNGVASAPVVGAAAAAAAAAGGSDTAADADRRRLPAINSMSRPAVAAAATPCTAPPPPPATGIAALPSAIRGAIRRNIVSLPSIHVTDEGDGGPAGAGAGAGAVELSSNEEQPILVSFAPSRPPSGSKADRAMRRGLSRRPTVRVVVDGDVAAAAAGGGNGGTGEGGGETSSPGGGGLLRGIRRLFGKESALDAAAASRAAAGDGSGPTDDTVRQDDTASSLHAQRSSTSVAYLAYEHVREQERVNRVRSSLLGAELQLREGVRQSGGGAAAAAADAGAGGGGFGAGRTLSPRASQRSRKWSEQQQQLQGGLSSSRVLRSGKSFTQRALEDPQNPAFKTAKQLAALQEKLSYMEDLDWREKAAAMVTMERPTPIADGWKL</sequence>
<dbReference type="Proteomes" id="UP001165080">
    <property type="component" value="Unassembled WGS sequence"/>
</dbReference>
<feature type="compositionally biased region" description="Low complexity" evidence="1">
    <location>
        <begin position="458"/>
        <end position="469"/>
    </location>
</feature>
<gene>
    <name evidence="2" type="primary">PLEST000650</name>
    <name evidence="2" type="ORF">PLESTB_000023400</name>
</gene>
<name>A0A9W6BA63_9CHLO</name>
<evidence type="ECO:0000256" key="1">
    <source>
        <dbReference type="SAM" id="MobiDB-lite"/>
    </source>
</evidence>
<evidence type="ECO:0000313" key="2">
    <source>
        <dbReference type="EMBL" id="GLC47766.1"/>
    </source>
</evidence>
<proteinExistence type="predicted"/>
<accession>A0A9W6BA63</accession>
<comment type="caution">
    <text evidence="2">The sequence shown here is derived from an EMBL/GenBank/DDBJ whole genome shotgun (WGS) entry which is preliminary data.</text>
</comment>
<reference evidence="2 3" key="1">
    <citation type="journal article" date="2023" name="Commun. Biol.">
        <title>Reorganization of the ancestral sex-determining regions during the evolution of trioecy in Pleodorina starrii.</title>
        <authorList>
            <person name="Takahashi K."/>
            <person name="Suzuki S."/>
            <person name="Kawai-Toyooka H."/>
            <person name="Yamamoto K."/>
            <person name="Hamaji T."/>
            <person name="Ootsuki R."/>
            <person name="Yamaguchi H."/>
            <person name="Kawachi M."/>
            <person name="Higashiyama T."/>
            <person name="Nozaki H."/>
        </authorList>
    </citation>
    <scope>NUCLEOTIDE SEQUENCE [LARGE SCALE GENOMIC DNA]</scope>
    <source>
        <strain evidence="2 3">NIES-4479</strain>
    </source>
</reference>
<protein>
    <submittedName>
        <fullName evidence="2">Uncharacterized protein</fullName>
    </submittedName>
</protein>
<feature type="compositionally biased region" description="Basic and acidic residues" evidence="1">
    <location>
        <begin position="1"/>
        <end position="10"/>
    </location>
</feature>
<feature type="compositionally biased region" description="Gly residues" evidence="1">
    <location>
        <begin position="311"/>
        <end position="334"/>
    </location>
</feature>
<keyword evidence="3" id="KW-1185">Reference proteome</keyword>
<feature type="compositionally biased region" description="Gly residues" evidence="1">
    <location>
        <begin position="114"/>
        <end position="130"/>
    </location>
</feature>
<feature type="compositionally biased region" description="Polar residues" evidence="1">
    <location>
        <begin position="40"/>
        <end position="56"/>
    </location>
</feature>
<feature type="compositionally biased region" description="Pro residues" evidence="1">
    <location>
        <begin position="76"/>
        <end position="85"/>
    </location>
</feature>